<proteinExistence type="predicted"/>
<dbReference type="SMART" id="SM00637">
    <property type="entry name" value="CBD_II"/>
    <property type="match status" value="1"/>
</dbReference>
<dbReference type="Pfam" id="PF00553">
    <property type="entry name" value="CBM_2"/>
    <property type="match status" value="1"/>
</dbReference>
<reference evidence="6 7" key="1">
    <citation type="submission" date="2024-09" db="EMBL/GenBank/DDBJ databases">
        <authorList>
            <person name="Sun Q."/>
            <person name="Mori K."/>
        </authorList>
    </citation>
    <scope>NUCLEOTIDE SEQUENCE [LARGE SCALE GENOMIC DNA]</scope>
    <source>
        <strain evidence="6 7">TBRC 1851</strain>
    </source>
</reference>
<accession>A0ABV6U5R7</accession>
<evidence type="ECO:0000313" key="7">
    <source>
        <dbReference type="Proteomes" id="UP001589870"/>
    </source>
</evidence>
<keyword evidence="2" id="KW-0326">Glycosidase</keyword>
<dbReference type="InterPro" id="IPR013783">
    <property type="entry name" value="Ig-like_fold"/>
</dbReference>
<name>A0ABV6U5R7_9ACTN</name>
<gene>
    <name evidence="6" type="ORF">ACFHYQ_15905</name>
</gene>
<feature type="region of interest" description="Disordered" evidence="4">
    <location>
        <begin position="44"/>
        <end position="69"/>
    </location>
</feature>
<dbReference type="InterPro" id="IPR036116">
    <property type="entry name" value="FN3_sf"/>
</dbReference>
<dbReference type="RefSeq" id="WP_394301922.1">
    <property type="nucleotide sequence ID" value="NZ_JBHMQT010000033.1"/>
</dbReference>
<dbReference type="PROSITE" id="PS51173">
    <property type="entry name" value="CBM2"/>
    <property type="match status" value="1"/>
</dbReference>
<evidence type="ECO:0000256" key="3">
    <source>
        <dbReference type="ARBA" id="ARBA00023326"/>
    </source>
</evidence>
<protein>
    <submittedName>
        <fullName evidence="6">Cellulose binding domain-containing protein</fullName>
    </submittedName>
</protein>
<evidence type="ECO:0000259" key="5">
    <source>
        <dbReference type="PROSITE" id="PS51173"/>
    </source>
</evidence>
<dbReference type="CDD" id="cd00063">
    <property type="entry name" value="FN3"/>
    <property type="match status" value="1"/>
</dbReference>
<keyword evidence="7" id="KW-1185">Reference proteome</keyword>
<evidence type="ECO:0000313" key="6">
    <source>
        <dbReference type="EMBL" id="MFC0863788.1"/>
    </source>
</evidence>
<comment type="caution">
    <text evidence="6">The sequence shown here is derived from an EMBL/GenBank/DDBJ whole genome shotgun (WGS) entry which is preliminary data.</text>
</comment>
<organism evidence="6 7">
    <name type="scientific">Sphaerimonospora cavernae</name>
    <dbReference type="NCBI Taxonomy" id="1740611"/>
    <lineage>
        <taxon>Bacteria</taxon>
        <taxon>Bacillati</taxon>
        <taxon>Actinomycetota</taxon>
        <taxon>Actinomycetes</taxon>
        <taxon>Streptosporangiales</taxon>
        <taxon>Streptosporangiaceae</taxon>
        <taxon>Sphaerimonospora</taxon>
    </lineage>
</organism>
<keyword evidence="1" id="KW-0119">Carbohydrate metabolism</keyword>
<feature type="compositionally biased region" description="Low complexity" evidence="4">
    <location>
        <begin position="158"/>
        <end position="167"/>
    </location>
</feature>
<dbReference type="EMBL" id="JBHMQT010000033">
    <property type="protein sequence ID" value="MFC0863788.1"/>
    <property type="molecule type" value="Genomic_DNA"/>
</dbReference>
<dbReference type="InterPro" id="IPR012291">
    <property type="entry name" value="CBM2_carb-bd_dom_sf"/>
</dbReference>
<dbReference type="SUPFAM" id="SSF49384">
    <property type="entry name" value="Carbohydrate-binding domain"/>
    <property type="match status" value="1"/>
</dbReference>
<dbReference type="InterPro" id="IPR003961">
    <property type="entry name" value="FN3_dom"/>
</dbReference>
<evidence type="ECO:0000256" key="4">
    <source>
        <dbReference type="SAM" id="MobiDB-lite"/>
    </source>
</evidence>
<keyword evidence="2" id="KW-0378">Hydrolase</keyword>
<dbReference type="Proteomes" id="UP001589870">
    <property type="component" value="Unassembled WGS sequence"/>
</dbReference>
<keyword evidence="3" id="KW-0624">Polysaccharide degradation</keyword>
<evidence type="ECO:0000256" key="2">
    <source>
        <dbReference type="ARBA" id="ARBA00023295"/>
    </source>
</evidence>
<dbReference type="SUPFAM" id="SSF49265">
    <property type="entry name" value="Fibronectin type III"/>
    <property type="match status" value="2"/>
</dbReference>
<sequence>MRPRRKHRPMLWAGVASAALAVVLIGSIGNPALARQDATLNAVSHTATPTTPSPSPTGPPRGDIPSRPGGLFACPPPAPPGGDFPAMVGLCWAASSDDVGVTGYEVYRLTADGFVKAASPTGTNAMMSGGLVMGRFYTFYVVAKDAAGNTSEPSELITATATTGPRPTTTPSPRPGDVTPPTMPTGLRDYCVADGAGVNFCWNASTDDVGVTGYDVYRRTATGYVRAGSPTTTWFHETDVATGRHYTYFVVAKDAADNLSWPSDPLSALAHEGYPTPSPSPTPPPNCKVAYDTWTWSGGFGTQVRIINISPDPIRDWTLKFRFSDTGQKIAGGWSASWSQEETYVSAAAMPWNSVIQPGTSVEIGFNAAHTGANPVPPAFTLSGVSCLRS</sequence>
<feature type="domain" description="CBM2" evidence="5">
    <location>
        <begin position="280"/>
        <end position="390"/>
    </location>
</feature>
<feature type="region of interest" description="Disordered" evidence="4">
    <location>
        <begin position="151"/>
        <end position="180"/>
    </location>
</feature>
<evidence type="ECO:0000256" key="1">
    <source>
        <dbReference type="ARBA" id="ARBA00023277"/>
    </source>
</evidence>
<dbReference type="InterPro" id="IPR008965">
    <property type="entry name" value="CBM2/CBM3_carb-bd_dom_sf"/>
</dbReference>
<dbReference type="Gene3D" id="2.60.40.290">
    <property type="match status" value="1"/>
</dbReference>
<dbReference type="Gene3D" id="2.60.40.10">
    <property type="entry name" value="Immunoglobulins"/>
    <property type="match status" value="2"/>
</dbReference>
<dbReference type="InterPro" id="IPR001919">
    <property type="entry name" value="CBD2"/>
</dbReference>